<dbReference type="AlphaFoldDB" id="A0A143BLK5"/>
<proteinExistence type="predicted"/>
<dbReference type="OrthoDB" id="9825363at2"/>
<evidence type="ECO:0000256" key="1">
    <source>
        <dbReference type="SAM" id="SignalP"/>
    </source>
</evidence>
<feature type="chain" id="PRO_5007506949" description="Outer membrane protein beta-barrel domain-containing protein" evidence="1">
    <location>
        <begin position="27"/>
        <end position="237"/>
    </location>
</feature>
<feature type="signal peptide" evidence="1">
    <location>
        <begin position="1"/>
        <end position="26"/>
    </location>
</feature>
<organism evidence="2 3">
    <name type="scientific">Gemmatimonas phototrophica</name>
    <dbReference type="NCBI Taxonomy" id="1379270"/>
    <lineage>
        <taxon>Bacteria</taxon>
        <taxon>Pseudomonadati</taxon>
        <taxon>Gemmatimonadota</taxon>
        <taxon>Gemmatimonadia</taxon>
        <taxon>Gemmatimonadales</taxon>
        <taxon>Gemmatimonadaceae</taxon>
        <taxon>Gemmatimonas</taxon>
    </lineage>
</organism>
<dbReference type="eggNOG" id="ENOG503416F">
    <property type="taxonomic scope" value="Bacteria"/>
</dbReference>
<protein>
    <recommendedName>
        <fullName evidence="4">Outer membrane protein beta-barrel domain-containing protein</fullName>
    </recommendedName>
</protein>
<dbReference type="RefSeq" id="WP_026849505.1">
    <property type="nucleotide sequence ID" value="NZ_CP011454.1"/>
</dbReference>
<gene>
    <name evidence="2" type="ORF">GEMMAAP_12415</name>
</gene>
<reference evidence="2 3" key="2">
    <citation type="journal article" date="2016" name="Environ. Microbiol. Rep.">
        <title>Metagenomic evidence for the presence of phototrophic Gemmatimonadetes bacteria in diverse environments.</title>
        <authorList>
            <person name="Zeng Y."/>
            <person name="Baumbach J."/>
            <person name="Barbosa E.G."/>
            <person name="Azevedo V."/>
            <person name="Zhang C."/>
            <person name="Koblizek M."/>
        </authorList>
    </citation>
    <scope>NUCLEOTIDE SEQUENCE [LARGE SCALE GENOMIC DNA]</scope>
    <source>
        <strain evidence="2 3">AP64</strain>
    </source>
</reference>
<dbReference type="KEGG" id="gph:GEMMAAP_12415"/>
<evidence type="ECO:0008006" key="4">
    <source>
        <dbReference type="Google" id="ProtNLM"/>
    </source>
</evidence>
<evidence type="ECO:0000313" key="2">
    <source>
        <dbReference type="EMBL" id="AMW05390.1"/>
    </source>
</evidence>
<dbReference type="Proteomes" id="UP000076404">
    <property type="component" value="Chromosome"/>
</dbReference>
<name>A0A143BLK5_9BACT</name>
<reference evidence="2 3" key="1">
    <citation type="journal article" date="2014" name="Proc. Natl. Acad. Sci. U.S.A.">
        <title>Functional type 2 photosynthetic reaction centers found in the rare bacterial phylum Gemmatimonadetes.</title>
        <authorList>
            <person name="Zeng Y."/>
            <person name="Feng F."/>
            <person name="Medova H."/>
            <person name="Dean J."/>
            <person name="Koblizek M."/>
        </authorList>
    </citation>
    <scope>NUCLEOTIDE SEQUENCE [LARGE SCALE GENOMIC DNA]</scope>
    <source>
        <strain evidence="2 3">AP64</strain>
    </source>
</reference>
<dbReference type="EMBL" id="CP011454">
    <property type="protein sequence ID" value="AMW05390.1"/>
    <property type="molecule type" value="Genomic_DNA"/>
</dbReference>
<sequence length="237" mass="25771">MRAFLVRSFAALTVAAGMAGAFPASAGAQVGHLPDKSPYEDFKIGQSLTVLGGWLAVKRDLADVAPKAAWNAGLRYDIGVGGPASLFVRYLVSPSERKLLAPGNTRATRQIGTPGVTTHLFDGGLDISLTGRKTWHNLMPSVNGGAGLISDFAQADTGAYRFGTKFAFNYGFSVRYLAKRGPQLRLDATNFLWQYQYPDRYFILASDTTSILTDTRNREAWRGNWSLSLGVTLPLFK</sequence>
<evidence type="ECO:0000313" key="3">
    <source>
        <dbReference type="Proteomes" id="UP000076404"/>
    </source>
</evidence>
<accession>A0A143BLK5</accession>
<keyword evidence="1" id="KW-0732">Signal</keyword>
<dbReference type="STRING" id="1379270.GEMMAAP_12415"/>
<keyword evidence="3" id="KW-1185">Reference proteome</keyword>